<keyword evidence="2" id="KW-1185">Reference proteome</keyword>
<reference evidence="1 2" key="1">
    <citation type="submission" date="2017-04" db="EMBL/GenBank/DDBJ databases">
        <authorList>
            <person name="Afonso C.L."/>
            <person name="Miller P.J."/>
            <person name="Scott M.A."/>
            <person name="Spackman E."/>
            <person name="Goraichik I."/>
            <person name="Dimitrov K.M."/>
            <person name="Suarez D.L."/>
            <person name="Swayne D.E."/>
        </authorList>
    </citation>
    <scope>NUCLEOTIDE SEQUENCE [LARGE SCALE GENOMIC DNA]</scope>
    <source>
        <strain evidence="1 2">KR-140</strain>
    </source>
</reference>
<dbReference type="Proteomes" id="UP000192582">
    <property type="component" value="Unassembled WGS sequence"/>
</dbReference>
<gene>
    <name evidence="1" type="ORF">SAMN00790413_01950</name>
</gene>
<dbReference type="EMBL" id="FWWU01000009">
    <property type="protein sequence ID" value="SMB93357.1"/>
    <property type="molecule type" value="Genomic_DNA"/>
</dbReference>
<name>A0A1W1VJ06_9DEIO</name>
<dbReference type="AlphaFoldDB" id="A0A1W1VJ06"/>
<proteinExistence type="predicted"/>
<protein>
    <submittedName>
        <fullName evidence="1">Uncharacterized protein</fullName>
    </submittedName>
</protein>
<evidence type="ECO:0000313" key="1">
    <source>
        <dbReference type="EMBL" id="SMB93357.1"/>
    </source>
</evidence>
<sequence length="60" mass="6871">MPDILIMWRVNLPDGLTELTLSREAPVPEVGDILIGTTETWEVTEVFRDTVGVRIYVRRT</sequence>
<organism evidence="1 2">
    <name type="scientific">Deinococcus hopiensis KR-140</name>
    <dbReference type="NCBI Taxonomy" id="695939"/>
    <lineage>
        <taxon>Bacteria</taxon>
        <taxon>Thermotogati</taxon>
        <taxon>Deinococcota</taxon>
        <taxon>Deinococci</taxon>
        <taxon>Deinococcales</taxon>
        <taxon>Deinococcaceae</taxon>
        <taxon>Deinococcus</taxon>
    </lineage>
</organism>
<accession>A0A1W1VJ06</accession>
<evidence type="ECO:0000313" key="2">
    <source>
        <dbReference type="Proteomes" id="UP000192582"/>
    </source>
</evidence>